<gene>
    <name evidence="4" type="ordered locus">Sfla_2256</name>
</gene>
<dbReference type="AlphaFoldDB" id="A0A8D3WHD4"/>
<dbReference type="KEGG" id="sfa:Sfla_2256"/>
<feature type="region of interest" description="Disordered" evidence="1">
    <location>
        <begin position="193"/>
        <end position="225"/>
    </location>
</feature>
<evidence type="ECO:0000256" key="2">
    <source>
        <dbReference type="SAM" id="Phobius"/>
    </source>
</evidence>
<organism evidence="4 5">
    <name type="scientific">Streptomyces pratensis (strain ATCC 33331 / IAF-45CD)</name>
    <dbReference type="NCBI Taxonomy" id="591167"/>
    <lineage>
        <taxon>Bacteria</taxon>
        <taxon>Bacillati</taxon>
        <taxon>Actinomycetota</taxon>
        <taxon>Actinomycetes</taxon>
        <taxon>Kitasatosporales</taxon>
        <taxon>Streptomycetaceae</taxon>
        <taxon>Streptomyces</taxon>
    </lineage>
</organism>
<sequence>MVSRTRGGAAAGVAAALCVLLLPSVAAAHPRSDDAPGGAVPSYRSADGAVPVAGTASSADGPQLERAKVYSDTISPGQKKYYRVRLDDTSSAFVSTVLAPPPGSRSDILDGIQVSLVSTDGTSCGSSPTVYFGGETTRPIAGYASRRIGDSSLPCQEAGDYFYTVTWAGTKTGGTAKWPIELTYMAEPGLKAGAAEPEAPTGWSSKAPSAGEGKSSRKVSGGTGFNDAAAVDDGAWRDDIRPGESRFYRVPVAWGQQLFLRAQLANTTSDGSFFAASGLRLALYNTARGRVSDKSAGYTGAPTGIDLGTAPAAYANRFEGDSDAESAMRFQGWYYVQVSLDPKVPGSVPLTLDVGIEGAAQQGPPYDGDAAAAGFGLGDADGTAGGTSGSMRALGFTGIGVGTVLVLGLGTWYLLSRRRSPAEGQADAGPAYSR</sequence>
<evidence type="ECO:0000256" key="1">
    <source>
        <dbReference type="SAM" id="MobiDB-lite"/>
    </source>
</evidence>
<dbReference type="EMBL" id="CP002475">
    <property type="protein sequence ID" value="ADW03686.1"/>
    <property type="molecule type" value="Genomic_DNA"/>
</dbReference>
<evidence type="ECO:0000313" key="4">
    <source>
        <dbReference type="EMBL" id="ADW03686.1"/>
    </source>
</evidence>
<keyword evidence="2" id="KW-0812">Transmembrane</keyword>
<evidence type="ECO:0000256" key="3">
    <source>
        <dbReference type="SAM" id="SignalP"/>
    </source>
</evidence>
<proteinExistence type="predicted"/>
<name>A0A8D3WHD4_STRFA</name>
<dbReference type="Proteomes" id="UP000002066">
    <property type="component" value="Chromosome"/>
</dbReference>
<evidence type="ECO:0000313" key="5">
    <source>
        <dbReference type="Proteomes" id="UP000002066"/>
    </source>
</evidence>
<keyword evidence="3" id="KW-0732">Signal</keyword>
<accession>A0A8D3WHD4</accession>
<keyword evidence="2" id="KW-0472">Membrane</keyword>
<reference evidence="4 5" key="1">
    <citation type="submission" date="2011-01" db="EMBL/GenBank/DDBJ databases">
        <title>Complete sequence of chromosome of Streptomyces flavogriseus ATCC 33331.</title>
        <authorList>
            <consortium name="US DOE Joint Genome Institute"/>
            <person name="Lucas S."/>
            <person name="Copeland A."/>
            <person name="Lapidus A."/>
            <person name="Cheng J.-F."/>
            <person name="Goodwin L."/>
            <person name="Pitluck S."/>
            <person name="Davenport K."/>
            <person name="Detter J.C."/>
            <person name="Han C."/>
            <person name="Tapia R."/>
            <person name="Land M."/>
            <person name="Hauser L."/>
            <person name="Kyrpides N."/>
            <person name="Ivanova N."/>
            <person name="Ovchinnikova G."/>
            <person name="Pagani I."/>
            <person name="Brumm P."/>
            <person name="Mead D."/>
            <person name="Woyke T."/>
        </authorList>
    </citation>
    <scope>NUCLEOTIDE SEQUENCE [LARGE SCALE GENOMIC DNA]</scope>
    <source>
        <strain evidence="5">ATCC 33331 / IAF-45CD</strain>
    </source>
</reference>
<feature type="signal peptide" evidence="3">
    <location>
        <begin position="1"/>
        <end position="28"/>
    </location>
</feature>
<protein>
    <submittedName>
        <fullName evidence="4">Uncharacterized protein</fullName>
    </submittedName>
</protein>
<feature type="chain" id="PRO_5034500994" evidence="3">
    <location>
        <begin position="29"/>
        <end position="434"/>
    </location>
</feature>
<feature type="transmembrane region" description="Helical" evidence="2">
    <location>
        <begin position="393"/>
        <end position="415"/>
    </location>
</feature>
<keyword evidence="2" id="KW-1133">Transmembrane helix</keyword>